<evidence type="ECO:0008006" key="3">
    <source>
        <dbReference type="Google" id="ProtNLM"/>
    </source>
</evidence>
<gene>
    <name evidence="1" type="ORF">Atai01_48890</name>
</gene>
<dbReference type="AlphaFoldDB" id="A0A9W6VH05"/>
<reference evidence="1" key="1">
    <citation type="submission" date="2023-03" db="EMBL/GenBank/DDBJ databases">
        <title>Amycolatopsis taiwanensis NBRC 103393.</title>
        <authorList>
            <person name="Ichikawa N."/>
            <person name="Sato H."/>
            <person name="Tonouchi N."/>
        </authorList>
    </citation>
    <scope>NUCLEOTIDE SEQUENCE</scope>
    <source>
        <strain evidence="1">NBRC 103393</strain>
    </source>
</reference>
<keyword evidence="2" id="KW-1185">Reference proteome</keyword>
<evidence type="ECO:0000313" key="2">
    <source>
        <dbReference type="Proteomes" id="UP001165136"/>
    </source>
</evidence>
<dbReference type="EMBL" id="BSTI01000011">
    <property type="protein sequence ID" value="GLY68270.1"/>
    <property type="molecule type" value="Genomic_DNA"/>
</dbReference>
<proteinExistence type="predicted"/>
<accession>A0A9W6VH05</accession>
<protein>
    <recommendedName>
        <fullName evidence="3">AP2/ERF domain-containing protein</fullName>
    </recommendedName>
</protein>
<comment type="caution">
    <text evidence="1">The sequence shown here is derived from an EMBL/GenBank/DDBJ whole genome shotgun (WGS) entry which is preliminary data.</text>
</comment>
<organism evidence="1 2">
    <name type="scientific">Amycolatopsis taiwanensis</name>
    <dbReference type="NCBI Taxonomy" id="342230"/>
    <lineage>
        <taxon>Bacteria</taxon>
        <taxon>Bacillati</taxon>
        <taxon>Actinomycetota</taxon>
        <taxon>Actinomycetes</taxon>
        <taxon>Pseudonocardiales</taxon>
        <taxon>Pseudonocardiaceae</taxon>
        <taxon>Amycolatopsis</taxon>
    </lineage>
</organism>
<dbReference type="RefSeq" id="WP_285488302.1">
    <property type="nucleotide sequence ID" value="NZ_BSTI01000011.1"/>
</dbReference>
<dbReference type="Proteomes" id="UP001165136">
    <property type="component" value="Unassembled WGS sequence"/>
</dbReference>
<sequence length="96" mass="11009">MAEHDTWFLLVQYRRRGRTSVRTFDDINEAAAAYDEAEQRFESKLEGHDPEMDVLLVGASSLDVVKQRYPSYFTTEKSRSAKVHQLLNSLPAIPAH</sequence>
<evidence type="ECO:0000313" key="1">
    <source>
        <dbReference type="EMBL" id="GLY68270.1"/>
    </source>
</evidence>
<name>A0A9W6VH05_9PSEU</name>